<organism evidence="1 2">
    <name type="scientific">Flemingia macrophylla</name>
    <dbReference type="NCBI Taxonomy" id="520843"/>
    <lineage>
        <taxon>Eukaryota</taxon>
        <taxon>Viridiplantae</taxon>
        <taxon>Streptophyta</taxon>
        <taxon>Embryophyta</taxon>
        <taxon>Tracheophyta</taxon>
        <taxon>Spermatophyta</taxon>
        <taxon>Magnoliopsida</taxon>
        <taxon>eudicotyledons</taxon>
        <taxon>Gunneridae</taxon>
        <taxon>Pentapetalae</taxon>
        <taxon>rosids</taxon>
        <taxon>fabids</taxon>
        <taxon>Fabales</taxon>
        <taxon>Fabaceae</taxon>
        <taxon>Papilionoideae</taxon>
        <taxon>50 kb inversion clade</taxon>
        <taxon>NPAAA clade</taxon>
        <taxon>indigoferoid/millettioid clade</taxon>
        <taxon>Phaseoleae</taxon>
        <taxon>Flemingia</taxon>
    </lineage>
</organism>
<evidence type="ECO:0000313" key="2">
    <source>
        <dbReference type="Proteomes" id="UP001603857"/>
    </source>
</evidence>
<name>A0ABD1MHP6_9FABA</name>
<dbReference type="EMBL" id="JBGMDY010000005">
    <property type="protein sequence ID" value="KAL2335338.1"/>
    <property type="molecule type" value="Genomic_DNA"/>
</dbReference>
<reference evidence="1 2" key="1">
    <citation type="submission" date="2024-08" db="EMBL/GenBank/DDBJ databases">
        <title>Insights into the chromosomal genome structure of Flemingia macrophylla.</title>
        <authorList>
            <person name="Ding Y."/>
            <person name="Zhao Y."/>
            <person name="Bi W."/>
            <person name="Wu M."/>
            <person name="Zhao G."/>
            <person name="Gong Y."/>
            <person name="Li W."/>
            <person name="Zhang P."/>
        </authorList>
    </citation>
    <scope>NUCLEOTIDE SEQUENCE [LARGE SCALE GENOMIC DNA]</scope>
    <source>
        <strain evidence="1">DYQJB</strain>
        <tissue evidence="1">Leaf</tissue>
    </source>
</reference>
<comment type="caution">
    <text evidence="1">The sequence shown here is derived from an EMBL/GenBank/DDBJ whole genome shotgun (WGS) entry which is preliminary data.</text>
</comment>
<proteinExistence type="predicted"/>
<accession>A0ABD1MHP6</accession>
<protein>
    <submittedName>
        <fullName evidence="1">Uncharacterized protein</fullName>
    </submittedName>
</protein>
<sequence length="198" mass="22807">MAKDLSYIRLSDLSTNNENSRIIVRIVHTRSVYDFRGYKMFFSLKILLVDSEYQFQNFELRFSFRACFCNSLVLNPMNCKTWTNTWVGCEVGSNVLVLAPPLILLNGENLNPTNSGFPRQSRSRFGLHDLSLRSMGTRCGGGDFITLEGSVGLPFHNRNMIEDPKGLSSLFWRNYGIYENTHRSHHHRGTKFLCFLHT</sequence>
<gene>
    <name evidence="1" type="ORF">Fmac_016551</name>
</gene>
<keyword evidence="2" id="KW-1185">Reference proteome</keyword>
<dbReference type="AlphaFoldDB" id="A0ABD1MHP6"/>
<dbReference type="Proteomes" id="UP001603857">
    <property type="component" value="Unassembled WGS sequence"/>
</dbReference>
<evidence type="ECO:0000313" key="1">
    <source>
        <dbReference type="EMBL" id="KAL2335338.1"/>
    </source>
</evidence>